<protein>
    <submittedName>
        <fullName evidence="8">Major facilitator superfamily transporter</fullName>
    </submittedName>
</protein>
<keyword evidence="2" id="KW-0813">Transport</keyword>
<reference evidence="8 9" key="1">
    <citation type="journal article" date="2016" name="DNA Res.">
        <title>Genome sequence of Aspergillus luchuensis NBRC 4314.</title>
        <authorList>
            <person name="Yamada O."/>
            <person name="Machida M."/>
            <person name="Hosoyama A."/>
            <person name="Goto M."/>
            <person name="Takahashi T."/>
            <person name="Futagami T."/>
            <person name="Yamagata Y."/>
            <person name="Takeuchi M."/>
            <person name="Kobayashi T."/>
            <person name="Koike H."/>
            <person name="Abe K."/>
            <person name="Asai K."/>
            <person name="Arita M."/>
            <person name="Fujita N."/>
            <person name="Fukuda K."/>
            <person name="Higa K."/>
            <person name="Horikawa H."/>
            <person name="Ishikawa T."/>
            <person name="Jinno K."/>
            <person name="Kato Y."/>
            <person name="Kirimura K."/>
            <person name="Mizutani O."/>
            <person name="Nakasone K."/>
            <person name="Sano M."/>
            <person name="Shiraishi Y."/>
            <person name="Tsukahara M."/>
            <person name="Gomi K."/>
        </authorList>
    </citation>
    <scope>NUCLEOTIDE SEQUENCE [LARGE SCALE GENOMIC DNA]</scope>
    <source>
        <strain evidence="8 9">RIB 2604</strain>
    </source>
</reference>
<keyword evidence="5 7" id="KW-0472">Membrane</keyword>
<evidence type="ECO:0000313" key="8">
    <source>
        <dbReference type="EMBL" id="GAT21300.1"/>
    </source>
</evidence>
<organism evidence="8 9">
    <name type="scientific">Aspergillus kawachii</name>
    <name type="common">White koji mold</name>
    <name type="synonym">Aspergillus awamori var. kawachi</name>
    <dbReference type="NCBI Taxonomy" id="1069201"/>
    <lineage>
        <taxon>Eukaryota</taxon>
        <taxon>Fungi</taxon>
        <taxon>Dikarya</taxon>
        <taxon>Ascomycota</taxon>
        <taxon>Pezizomycotina</taxon>
        <taxon>Eurotiomycetes</taxon>
        <taxon>Eurotiomycetidae</taxon>
        <taxon>Eurotiales</taxon>
        <taxon>Aspergillaceae</taxon>
        <taxon>Aspergillus</taxon>
        <taxon>Aspergillus subgen. Circumdati</taxon>
    </lineage>
</organism>
<dbReference type="SUPFAM" id="SSF103473">
    <property type="entry name" value="MFS general substrate transporter"/>
    <property type="match status" value="2"/>
</dbReference>
<name>A0A146F555_ASPKA</name>
<evidence type="ECO:0000256" key="6">
    <source>
        <dbReference type="SAM" id="MobiDB-lite"/>
    </source>
</evidence>
<evidence type="ECO:0000256" key="3">
    <source>
        <dbReference type="ARBA" id="ARBA00022692"/>
    </source>
</evidence>
<sequence length="536" mass="59725">MARNRANPGPEKPVDDKVESELHQLEAADDTQFYNVDPEIERKVVRKLDCVILPLMVLVYFFQYLDKQTINQAAVFGLRSDLKLTGQEFSWAVSLFYLGQLCSEYPAAIMLSRFPITIYVGVTIVIWGGVNMCLAAVQNFAGLAAVRFFLGFSEGKTHFIYPSASKTNYATRNRLASFHYYHEYLVQAQGTSDSRRYMGINERYSQYYRCPHDVWYRKGKHVTCPVAFPLPDMWRFNLRDWPLIHLLDAPRYDNGLVPESTGTRSGNSAHGDRSRYPRPCSVQQSSTQGGTLVADDLDLLPDGNMYHPDDPHNEGMPALLFWNTSVSSTVIHGFGYSTYKTMLVGTPAGAFNFITVWIGAIIPRVIPGTRVYTAIGLSIVPLLGSILLMTLPYSGGADWGIVVATWLGGCSSSLISSTASIIASNVKGNTKKSIVSTAFFVAYCVGCIVSPQAWTEDDAPRYTKGCILSIASMACLILTLFVYVFMVKRLNRRRDRKASEGYFEYIVDRGDGSGCMGISVDSDHTDVEDKAFRYTI</sequence>
<dbReference type="EMBL" id="BCWF01000010">
    <property type="protein sequence ID" value="GAT21300.1"/>
    <property type="molecule type" value="Genomic_DNA"/>
</dbReference>
<keyword evidence="4 7" id="KW-1133">Transmembrane helix</keyword>
<feature type="transmembrane region" description="Helical" evidence="7">
    <location>
        <begin position="116"/>
        <end position="137"/>
    </location>
</feature>
<dbReference type="InterPro" id="IPR011701">
    <property type="entry name" value="MFS"/>
</dbReference>
<dbReference type="Proteomes" id="UP000075230">
    <property type="component" value="Unassembled WGS sequence"/>
</dbReference>
<feature type="transmembrane region" description="Helical" evidence="7">
    <location>
        <begin position="434"/>
        <end position="455"/>
    </location>
</feature>
<evidence type="ECO:0000256" key="1">
    <source>
        <dbReference type="ARBA" id="ARBA00004141"/>
    </source>
</evidence>
<feature type="transmembrane region" description="Helical" evidence="7">
    <location>
        <begin position="399"/>
        <end position="422"/>
    </location>
</feature>
<evidence type="ECO:0000256" key="7">
    <source>
        <dbReference type="SAM" id="Phobius"/>
    </source>
</evidence>
<gene>
    <name evidence="8" type="ORF">RIB2604_01001880</name>
</gene>
<dbReference type="Gene3D" id="1.20.1250.20">
    <property type="entry name" value="MFS general substrate transporter like domains"/>
    <property type="match status" value="1"/>
</dbReference>
<dbReference type="PANTHER" id="PTHR43791:SF103">
    <property type="entry name" value="MAJOR FACILITATOR SUPERFAMILY (MFS) PROFILE DOMAIN-CONTAINING PROTEIN-RELATED"/>
    <property type="match status" value="1"/>
</dbReference>
<dbReference type="PANTHER" id="PTHR43791">
    <property type="entry name" value="PERMEASE-RELATED"/>
    <property type="match status" value="1"/>
</dbReference>
<evidence type="ECO:0000256" key="2">
    <source>
        <dbReference type="ARBA" id="ARBA00022448"/>
    </source>
</evidence>
<dbReference type="AlphaFoldDB" id="A0A146F555"/>
<evidence type="ECO:0000256" key="4">
    <source>
        <dbReference type="ARBA" id="ARBA00022989"/>
    </source>
</evidence>
<evidence type="ECO:0000313" key="9">
    <source>
        <dbReference type="Proteomes" id="UP000075230"/>
    </source>
</evidence>
<dbReference type="VEuPathDB" id="FungiDB:ASPFODRAFT_209459"/>
<comment type="subcellular location">
    <subcellularLocation>
        <location evidence="1">Membrane</location>
        <topology evidence="1">Multi-pass membrane protein</topology>
    </subcellularLocation>
</comment>
<feature type="region of interest" description="Disordered" evidence="6">
    <location>
        <begin position="257"/>
        <end position="288"/>
    </location>
</feature>
<feature type="transmembrane region" description="Helical" evidence="7">
    <location>
        <begin position="467"/>
        <end position="487"/>
    </location>
</feature>
<proteinExistence type="predicted"/>
<dbReference type="GO" id="GO:0022857">
    <property type="term" value="F:transmembrane transporter activity"/>
    <property type="evidence" value="ECO:0007669"/>
    <property type="project" value="InterPro"/>
</dbReference>
<dbReference type="InterPro" id="IPR036259">
    <property type="entry name" value="MFS_trans_sf"/>
</dbReference>
<feature type="transmembrane region" description="Helical" evidence="7">
    <location>
        <begin position="371"/>
        <end position="393"/>
    </location>
</feature>
<dbReference type="GO" id="GO:0016020">
    <property type="term" value="C:membrane"/>
    <property type="evidence" value="ECO:0007669"/>
    <property type="project" value="UniProtKB-SubCell"/>
</dbReference>
<dbReference type="Pfam" id="PF07690">
    <property type="entry name" value="MFS_1"/>
    <property type="match status" value="1"/>
</dbReference>
<accession>A0A146F555</accession>
<keyword evidence="3 7" id="KW-0812">Transmembrane</keyword>
<evidence type="ECO:0000256" key="5">
    <source>
        <dbReference type="ARBA" id="ARBA00023136"/>
    </source>
</evidence>
<comment type="caution">
    <text evidence="8">The sequence shown here is derived from an EMBL/GenBank/DDBJ whole genome shotgun (WGS) entry which is preliminary data.</text>
</comment>
<reference evidence="9" key="2">
    <citation type="submission" date="2016-02" db="EMBL/GenBank/DDBJ databases">
        <title>Genome sequencing of Aspergillus luchuensis NBRC 4314.</title>
        <authorList>
            <person name="Yamada O."/>
        </authorList>
    </citation>
    <scope>NUCLEOTIDE SEQUENCE [LARGE SCALE GENOMIC DNA]</scope>
    <source>
        <strain evidence="9">RIB 2604</strain>
    </source>
</reference>